<proteinExistence type="predicted"/>
<keyword evidence="2" id="KW-1185">Reference proteome</keyword>
<dbReference type="EMBL" id="JBFDAA010000008">
    <property type="protein sequence ID" value="KAL1129890.1"/>
    <property type="molecule type" value="Genomic_DNA"/>
</dbReference>
<organism evidence="1 2">
    <name type="scientific">Ranatra chinensis</name>
    <dbReference type="NCBI Taxonomy" id="642074"/>
    <lineage>
        <taxon>Eukaryota</taxon>
        <taxon>Metazoa</taxon>
        <taxon>Ecdysozoa</taxon>
        <taxon>Arthropoda</taxon>
        <taxon>Hexapoda</taxon>
        <taxon>Insecta</taxon>
        <taxon>Pterygota</taxon>
        <taxon>Neoptera</taxon>
        <taxon>Paraneoptera</taxon>
        <taxon>Hemiptera</taxon>
        <taxon>Heteroptera</taxon>
        <taxon>Panheteroptera</taxon>
        <taxon>Nepomorpha</taxon>
        <taxon>Nepidae</taxon>
        <taxon>Ranatrinae</taxon>
        <taxon>Ranatra</taxon>
    </lineage>
</organism>
<reference evidence="1 2" key="1">
    <citation type="submission" date="2024-07" db="EMBL/GenBank/DDBJ databases">
        <title>Chromosome-level genome assembly of the water stick insect Ranatra chinensis (Heteroptera: Nepidae).</title>
        <authorList>
            <person name="Liu X."/>
        </authorList>
    </citation>
    <scope>NUCLEOTIDE SEQUENCE [LARGE SCALE GENOMIC DNA]</scope>
    <source>
        <strain evidence="1">Cailab_2021Rc</strain>
        <tissue evidence="1">Muscle</tissue>
    </source>
</reference>
<comment type="caution">
    <text evidence="1">The sequence shown here is derived from an EMBL/GenBank/DDBJ whole genome shotgun (WGS) entry which is preliminary data.</text>
</comment>
<dbReference type="Proteomes" id="UP001558652">
    <property type="component" value="Unassembled WGS sequence"/>
</dbReference>
<protein>
    <recommendedName>
        <fullName evidence="3">FAST kinase leucine-rich domain-containing protein</fullName>
    </recommendedName>
</protein>
<sequence>MIAKQVNELSLQQIIFLDFLLKDFEFCPLSEALKIALPIVFETHVETQAELKNISQLCKLLHFACRRHLSQQTVAFLIKSVLDEATRLDLKSAKIVVHSICELDTIDDNSVLLLHQALDVIVNNKSKCSYSDFDVILSKLASKFSQKRFYLYHENFLHSATSFIVERQRSFEEGVWIVKKASKFGFVNLKLLGYLAAKAERVPHVLSDCGTLILFSFVGGLSLADYRPNNWNILEPLILKNAFSHIGAVELPWMKFALDLCTLDCWPLKLLDSLFNCDFLSKYLSRGCKLNHD</sequence>
<evidence type="ECO:0000313" key="2">
    <source>
        <dbReference type="Proteomes" id="UP001558652"/>
    </source>
</evidence>
<dbReference type="AlphaFoldDB" id="A0ABD0YF05"/>
<accession>A0ABD0YF05</accession>
<gene>
    <name evidence="1" type="ORF">AAG570_012834</name>
</gene>
<evidence type="ECO:0000313" key="1">
    <source>
        <dbReference type="EMBL" id="KAL1129890.1"/>
    </source>
</evidence>
<name>A0ABD0YF05_9HEMI</name>
<evidence type="ECO:0008006" key="3">
    <source>
        <dbReference type="Google" id="ProtNLM"/>
    </source>
</evidence>